<gene>
    <name evidence="6" type="ORF">BBI10_12715</name>
</gene>
<protein>
    <submittedName>
        <fullName evidence="6">LysR family transcriptional regulator</fullName>
    </submittedName>
</protein>
<evidence type="ECO:0000313" key="7">
    <source>
        <dbReference type="Proteomes" id="UP000095143"/>
    </source>
</evidence>
<dbReference type="PANTHER" id="PTHR30419:SF8">
    <property type="entry name" value="NITROGEN ASSIMILATION TRANSCRIPTIONAL ACTIVATOR-RELATED"/>
    <property type="match status" value="1"/>
</dbReference>
<dbReference type="OrthoDB" id="8437302at2"/>
<evidence type="ECO:0000256" key="1">
    <source>
        <dbReference type="ARBA" id="ARBA00009437"/>
    </source>
</evidence>
<evidence type="ECO:0000256" key="3">
    <source>
        <dbReference type="ARBA" id="ARBA00023125"/>
    </source>
</evidence>
<dbReference type="SUPFAM" id="SSF46785">
    <property type="entry name" value="Winged helix' DNA-binding domain"/>
    <property type="match status" value="1"/>
</dbReference>
<dbReference type="GO" id="GO:0005829">
    <property type="term" value="C:cytosol"/>
    <property type="evidence" value="ECO:0007669"/>
    <property type="project" value="TreeGrafter"/>
</dbReference>
<evidence type="ECO:0000313" key="6">
    <source>
        <dbReference type="EMBL" id="OCX20586.1"/>
    </source>
</evidence>
<reference evidence="6 7" key="1">
    <citation type="submission" date="2016-08" db="EMBL/GenBank/DDBJ databases">
        <title>Whole genome sequence of Pseudomonas graminis strain UASWS1507, a potential biological control agent for agriculture.</title>
        <authorList>
            <person name="Crovadore J."/>
            <person name="Calmin G."/>
            <person name="Chablais R."/>
            <person name="Cochard B."/>
            <person name="Lefort F."/>
        </authorList>
    </citation>
    <scope>NUCLEOTIDE SEQUENCE [LARGE SCALE GENOMIC DNA]</scope>
    <source>
        <strain evidence="6 7">UASWS1507</strain>
    </source>
</reference>
<dbReference type="RefSeq" id="WP_065989070.1">
    <property type="nucleotide sequence ID" value="NZ_MDEN01000062.1"/>
</dbReference>
<dbReference type="Gene3D" id="3.40.190.10">
    <property type="entry name" value="Periplasmic binding protein-like II"/>
    <property type="match status" value="2"/>
</dbReference>
<comment type="caution">
    <text evidence="6">The sequence shown here is derived from an EMBL/GenBank/DDBJ whole genome shotgun (WGS) entry which is preliminary data.</text>
</comment>
<evidence type="ECO:0000256" key="2">
    <source>
        <dbReference type="ARBA" id="ARBA00023015"/>
    </source>
</evidence>
<dbReference type="PRINTS" id="PR00039">
    <property type="entry name" value="HTHLYSR"/>
</dbReference>
<dbReference type="InterPro" id="IPR005119">
    <property type="entry name" value="LysR_subst-bd"/>
</dbReference>
<evidence type="ECO:0000256" key="4">
    <source>
        <dbReference type="ARBA" id="ARBA00023163"/>
    </source>
</evidence>
<dbReference type="Pfam" id="PF03466">
    <property type="entry name" value="LysR_substrate"/>
    <property type="match status" value="1"/>
</dbReference>
<keyword evidence="4" id="KW-0804">Transcription</keyword>
<dbReference type="CDD" id="cd08440">
    <property type="entry name" value="PBP2_LTTR_like_4"/>
    <property type="match status" value="1"/>
</dbReference>
<keyword evidence="3" id="KW-0238">DNA-binding</keyword>
<dbReference type="PANTHER" id="PTHR30419">
    <property type="entry name" value="HTH-TYPE TRANSCRIPTIONAL REGULATOR YBHD"/>
    <property type="match status" value="1"/>
</dbReference>
<dbReference type="InterPro" id="IPR050950">
    <property type="entry name" value="HTH-type_LysR_regulators"/>
</dbReference>
<dbReference type="FunFam" id="1.10.10.10:FF:000001">
    <property type="entry name" value="LysR family transcriptional regulator"/>
    <property type="match status" value="1"/>
</dbReference>
<dbReference type="GO" id="GO:0003677">
    <property type="term" value="F:DNA binding"/>
    <property type="evidence" value="ECO:0007669"/>
    <property type="project" value="UniProtKB-KW"/>
</dbReference>
<proteinExistence type="inferred from homology"/>
<dbReference type="PROSITE" id="PS50931">
    <property type="entry name" value="HTH_LYSR"/>
    <property type="match status" value="1"/>
</dbReference>
<dbReference type="SUPFAM" id="SSF53850">
    <property type="entry name" value="Periplasmic binding protein-like II"/>
    <property type="match status" value="1"/>
</dbReference>
<dbReference type="Proteomes" id="UP000095143">
    <property type="component" value="Unassembled WGS sequence"/>
</dbReference>
<dbReference type="InterPro" id="IPR000847">
    <property type="entry name" value="LysR_HTH_N"/>
</dbReference>
<keyword evidence="2" id="KW-0805">Transcription regulation</keyword>
<feature type="domain" description="HTH lysR-type" evidence="5">
    <location>
        <begin position="1"/>
        <end position="60"/>
    </location>
</feature>
<organism evidence="6 7">
    <name type="scientific">Pseudomonas graminis</name>
    <dbReference type="NCBI Taxonomy" id="158627"/>
    <lineage>
        <taxon>Bacteria</taxon>
        <taxon>Pseudomonadati</taxon>
        <taxon>Pseudomonadota</taxon>
        <taxon>Gammaproteobacteria</taxon>
        <taxon>Pseudomonadales</taxon>
        <taxon>Pseudomonadaceae</taxon>
        <taxon>Pseudomonas</taxon>
    </lineage>
</organism>
<sequence length="298" mass="32574">MNVEMGDLRALVAVAELGSFSAAAKELHLSQPALSRRISKLEANLGVRLLERTTRRVELTATGREFSRKARLVVHTFEESMLGISEGSGRMRGEVTIACVPTALNHCLLGTLKAFQQLYPRILVRVLDDGASDVLSTVVRNEADFGVNYIGAQEANLQFTPIFKERFVMICRRDHPLATRASVTWADLNRHDYIAVTKASGNRLLLDLALAGVPELPEPLCEARHVRTVVDMVAAGLGVAAVPQLAIPAHLAHTELCTVALTRPVVNRTIGLIRRRDRILSPAAERAYQMIAAAAFAQ</sequence>
<dbReference type="EMBL" id="MDEN01000062">
    <property type="protein sequence ID" value="OCX20586.1"/>
    <property type="molecule type" value="Genomic_DNA"/>
</dbReference>
<accession>A0A1C2E103</accession>
<dbReference type="Pfam" id="PF00126">
    <property type="entry name" value="HTH_1"/>
    <property type="match status" value="1"/>
</dbReference>
<comment type="similarity">
    <text evidence="1">Belongs to the LysR transcriptional regulatory family.</text>
</comment>
<dbReference type="InterPro" id="IPR036388">
    <property type="entry name" value="WH-like_DNA-bd_sf"/>
</dbReference>
<dbReference type="InterPro" id="IPR036390">
    <property type="entry name" value="WH_DNA-bd_sf"/>
</dbReference>
<dbReference type="Gene3D" id="1.10.10.10">
    <property type="entry name" value="Winged helix-like DNA-binding domain superfamily/Winged helix DNA-binding domain"/>
    <property type="match status" value="1"/>
</dbReference>
<dbReference type="AlphaFoldDB" id="A0A1C2E103"/>
<name>A0A1C2E103_9PSED</name>
<dbReference type="GO" id="GO:0003700">
    <property type="term" value="F:DNA-binding transcription factor activity"/>
    <property type="evidence" value="ECO:0007669"/>
    <property type="project" value="InterPro"/>
</dbReference>
<evidence type="ECO:0000259" key="5">
    <source>
        <dbReference type="PROSITE" id="PS50931"/>
    </source>
</evidence>